<comment type="caution">
    <text evidence="1">The sequence shown here is derived from an EMBL/GenBank/DDBJ whole genome shotgun (WGS) entry which is preliminary data.</text>
</comment>
<evidence type="ECO:0000313" key="1">
    <source>
        <dbReference type="EMBL" id="KAJ9128211.1"/>
    </source>
</evidence>
<dbReference type="EMBL" id="JASBWV010000001">
    <property type="protein sequence ID" value="KAJ9128211.1"/>
    <property type="molecule type" value="Genomic_DNA"/>
</dbReference>
<accession>A0ACC2XX07</accession>
<sequence>MSPIPVAAFTTWDLYLEKFFCDGLSMTHFDLRYFLAAGRSSKRRLEGGEGLNLALRNLLGELRARSHYGAKADRACKTAFWALGTTAVYSSPYVLWLQHTRFPPLTPIELAAGKKISERQSKTQNPPRASHTFRRVKDEHMLSVLARELKVLISDILHAIVKLSGPGPCLLVNIYAYARLCNQPGFHCCAENTNNAILTERRNVLVMATQLWTNLSGQPIFNFSLTDFSRVYNEMVKGIGHGEMDRMLTQPLSKFEKEEQLRAKERIKSMAEELARIQFQSLSRPVQVRSKLLRAYRAMNALSQTEILQKHCGGFCSAWWIRYVAR</sequence>
<gene>
    <name evidence="1" type="ORF">QFC24_000503</name>
</gene>
<evidence type="ECO:0000313" key="2">
    <source>
        <dbReference type="Proteomes" id="UP001234202"/>
    </source>
</evidence>
<proteinExistence type="predicted"/>
<reference evidence="1" key="1">
    <citation type="submission" date="2023-04" db="EMBL/GenBank/DDBJ databases">
        <title>Draft Genome sequencing of Naganishia species isolated from polar environments using Oxford Nanopore Technology.</title>
        <authorList>
            <person name="Leo P."/>
            <person name="Venkateswaran K."/>
        </authorList>
    </citation>
    <scope>NUCLEOTIDE SEQUENCE</scope>
    <source>
        <strain evidence="1">DBVPG 5303</strain>
    </source>
</reference>
<protein>
    <submittedName>
        <fullName evidence="1">Uncharacterized protein</fullName>
    </submittedName>
</protein>
<dbReference type="Proteomes" id="UP001234202">
    <property type="component" value="Unassembled WGS sequence"/>
</dbReference>
<name>A0ACC2XX07_9TREE</name>
<organism evidence="1 2">
    <name type="scientific">Naganishia onofrii</name>
    <dbReference type="NCBI Taxonomy" id="1851511"/>
    <lineage>
        <taxon>Eukaryota</taxon>
        <taxon>Fungi</taxon>
        <taxon>Dikarya</taxon>
        <taxon>Basidiomycota</taxon>
        <taxon>Agaricomycotina</taxon>
        <taxon>Tremellomycetes</taxon>
        <taxon>Filobasidiales</taxon>
        <taxon>Filobasidiaceae</taxon>
        <taxon>Naganishia</taxon>
    </lineage>
</organism>
<keyword evidence="2" id="KW-1185">Reference proteome</keyword>